<gene>
    <name evidence="7" type="primary">phnW_2</name>
    <name evidence="7" type="ORF">HAPAU_14830</name>
</gene>
<dbReference type="InterPro" id="IPR015424">
    <property type="entry name" value="PyrdxlP-dep_Trfase"/>
</dbReference>
<feature type="domain" description="Aminotransferase class V" evidence="6">
    <location>
        <begin position="40"/>
        <end position="321"/>
    </location>
</feature>
<dbReference type="GO" id="GO:0004760">
    <property type="term" value="F:L-serine-pyruvate transaminase activity"/>
    <property type="evidence" value="ECO:0007669"/>
    <property type="project" value="TreeGrafter"/>
</dbReference>
<comment type="cofactor">
    <cofactor evidence="1">
        <name>pyridoxal 5'-phosphate</name>
        <dbReference type="ChEBI" id="CHEBI:597326"/>
    </cofactor>
</comment>
<protein>
    <submittedName>
        <fullName evidence="7">2-aminoethylphosphonate--pyruvate transaminase</fullName>
        <ecNumber evidence="7">2.6.1.37</ecNumber>
    </submittedName>
</protein>
<dbReference type="SUPFAM" id="SSF53383">
    <property type="entry name" value="PLP-dependent transferases"/>
    <property type="match status" value="1"/>
</dbReference>
<comment type="similarity">
    <text evidence="2">Belongs to the class-V pyridoxal-phosphate-dependent aminotransferase family.</text>
</comment>
<dbReference type="PANTHER" id="PTHR21152">
    <property type="entry name" value="AMINOTRANSFERASE CLASS V"/>
    <property type="match status" value="1"/>
</dbReference>
<evidence type="ECO:0000256" key="5">
    <source>
        <dbReference type="ARBA" id="ARBA00022898"/>
    </source>
</evidence>
<evidence type="ECO:0000256" key="4">
    <source>
        <dbReference type="ARBA" id="ARBA00022679"/>
    </source>
</evidence>
<keyword evidence="4 7" id="KW-0808">Transferase</keyword>
<dbReference type="GO" id="GO:0019265">
    <property type="term" value="P:glycine biosynthetic process, by transamination of glyoxylate"/>
    <property type="evidence" value="ECO:0007669"/>
    <property type="project" value="TreeGrafter"/>
</dbReference>
<dbReference type="Pfam" id="PF00266">
    <property type="entry name" value="Aminotran_5"/>
    <property type="match status" value="1"/>
</dbReference>
<comment type="caution">
    <text evidence="7">The sequence shown here is derived from an EMBL/GenBank/DDBJ whole genome shotgun (WGS) entry which is preliminary data.</text>
</comment>
<evidence type="ECO:0000313" key="8">
    <source>
        <dbReference type="Proteomes" id="UP000075321"/>
    </source>
</evidence>
<sequence length="356" mass="38454">MDRETLVMTPGPTALPEEVREAMARPIENPDIEPAFTEFYRDLLGKLADVYDTDDDLVVLAGEGMVGLEASVASLIERGDTVLCLANGIYGAGFADLAELHGGEPVLHEVPPTEGFDPEAVRETVEEHDPGVATMVHCETPTGVLNGLDGVLEILDEAGVLTICDAVSSLGGVEVPTEFIDICLGASQKCFSAPPGLATLSVSEAAWERIERVEQCSFYLNLEPWRDLDFEEPPAAFPYTHSVSDLYALDAALDRLLEEGIEDVFERHERAAERCRERGRALGLEPFAPASASSTVTAFSVEDATDLQRRVAEEGVVLATGLGEYSETILRVGHMGYNADIERVDRAMDALATVLD</sequence>
<keyword evidence="3 7" id="KW-0032">Aminotransferase</keyword>
<dbReference type="OrthoDB" id="166535at2157"/>
<dbReference type="PATRIC" id="fig|1008153.3.peg.1497"/>
<dbReference type="InterPro" id="IPR015421">
    <property type="entry name" value="PyrdxlP-dep_Trfase_major"/>
</dbReference>
<evidence type="ECO:0000256" key="3">
    <source>
        <dbReference type="ARBA" id="ARBA00022576"/>
    </source>
</evidence>
<dbReference type="PIRSF" id="PIRSF000524">
    <property type="entry name" value="SPT"/>
    <property type="match status" value="1"/>
</dbReference>
<dbReference type="Gene3D" id="3.90.1150.10">
    <property type="entry name" value="Aspartate Aminotransferase, domain 1"/>
    <property type="match status" value="1"/>
</dbReference>
<dbReference type="EC" id="2.6.1.37" evidence="7"/>
<dbReference type="InterPro" id="IPR015422">
    <property type="entry name" value="PyrdxlP-dep_Trfase_small"/>
</dbReference>
<evidence type="ECO:0000313" key="7">
    <source>
        <dbReference type="EMBL" id="KYH26385.1"/>
    </source>
</evidence>
<dbReference type="AlphaFoldDB" id="A0A151AFL6"/>
<dbReference type="PANTHER" id="PTHR21152:SF24">
    <property type="entry name" value="ALANINE--GLYOXYLATE AMINOTRANSFERASE 1"/>
    <property type="match status" value="1"/>
</dbReference>
<evidence type="ECO:0000256" key="1">
    <source>
        <dbReference type="ARBA" id="ARBA00001933"/>
    </source>
</evidence>
<keyword evidence="7" id="KW-0670">Pyruvate</keyword>
<dbReference type="Gene3D" id="3.40.640.10">
    <property type="entry name" value="Type I PLP-dependent aspartate aminotransferase-like (Major domain)"/>
    <property type="match status" value="1"/>
</dbReference>
<dbReference type="GO" id="GO:0008453">
    <property type="term" value="F:alanine-glyoxylate transaminase activity"/>
    <property type="evidence" value="ECO:0007669"/>
    <property type="project" value="TreeGrafter"/>
</dbReference>
<dbReference type="Proteomes" id="UP000075321">
    <property type="component" value="Unassembled WGS sequence"/>
</dbReference>
<name>A0A151AFL6_9EURY</name>
<keyword evidence="8" id="KW-1185">Reference proteome</keyword>
<dbReference type="GO" id="GO:0047304">
    <property type="term" value="F:2-aminoethylphosphonate-pyruvate transaminase activity"/>
    <property type="evidence" value="ECO:0007669"/>
    <property type="project" value="UniProtKB-EC"/>
</dbReference>
<accession>A0A151AFL6</accession>
<evidence type="ECO:0000256" key="2">
    <source>
        <dbReference type="ARBA" id="ARBA00009236"/>
    </source>
</evidence>
<dbReference type="PROSITE" id="PS50890">
    <property type="entry name" value="PUA"/>
    <property type="match status" value="1"/>
</dbReference>
<keyword evidence="5" id="KW-0663">Pyridoxal phosphate</keyword>
<proteinExistence type="inferred from homology"/>
<evidence type="ECO:0000259" key="6">
    <source>
        <dbReference type="Pfam" id="PF00266"/>
    </source>
</evidence>
<dbReference type="InterPro" id="IPR000192">
    <property type="entry name" value="Aminotrans_V_dom"/>
</dbReference>
<reference evidence="7 8" key="1">
    <citation type="submission" date="2016-02" db="EMBL/GenBank/DDBJ databases">
        <title>Genome sequence of Halalkalicoccus paucihalophilus DSM 24557.</title>
        <authorList>
            <person name="Poehlein A."/>
            <person name="Daniel R."/>
        </authorList>
    </citation>
    <scope>NUCLEOTIDE SEQUENCE [LARGE SCALE GENOMIC DNA]</scope>
    <source>
        <strain evidence="7 8">DSM 24557</strain>
    </source>
</reference>
<dbReference type="EMBL" id="LTAZ01000004">
    <property type="protein sequence ID" value="KYH26385.1"/>
    <property type="molecule type" value="Genomic_DNA"/>
</dbReference>
<dbReference type="InterPro" id="IPR024169">
    <property type="entry name" value="SP_NH2Trfase/AEP_transaminase"/>
</dbReference>
<dbReference type="RefSeq" id="WP_066381059.1">
    <property type="nucleotide sequence ID" value="NZ_LTAZ01000004.1"/>
</dbReference>
<organism evidence="7 8">
    <name type="scientific">Halalkalicoccus paucihalophilus</name>
    <dbReference type="NCBI Taxonomy" id="1008153"/>
    <lineage>
        <taxon>Archaea</taxon>
        <taxon>Methanobacteriati</taxon>
        <taxon>Methanobacteriota</taxon>
        <taxon>Stenosarchaea group</taxon>
        <taxon>Halobacteria</taxon>
        <taxon>Halobacteriales</taxon>
        <taxon>Halococcaceae</taxon>
        <taxon>Halalkalicoccus</taxon>
    </lineage>
</organism>